<gene>
    <name evidence="2" type="ORF">HW347_02630</name>
</gene>
<proteinExistence type="predicted"/>
<comment type="caution">
    <text evidence="2">The sequence shown here is derived from an EMBL/GenBank/DDBJ whole genome shotgun (WGS) entry which is preliminary data.</text>
</comment>
<dbReference type="Gene3D" id="3.40.50.720">
    <property type="entry name" value="NAD(P)-binding Rossmann-like Domain"/>
    <property type="match status" value="1"/>
</dbReference>
<evidence type="ECO:0000259" key="1">
    <source>
        <dbReference type="Pfam" id="PF13460"/>
    </source>
</evidence>
<dbReference type="Pfam" id="PF13460">
    <property type="entry name" value="NAD_binding_10"/>
    <property type="match status" value="1"/>
</dbReference>
<dbReference type="InterPro" id="IPR036291">
    <property type="entry name" value="NAD(P)-bd_dom_sf"/>
</dbReference>
<dbReference type="RefSeq" id="WP_214610394.1">
    <property type="nucleotide sequence ID" value="NZ_JACATN010000001.1"/>
</dbReference>
<dbReference type="Proteomes" id="UP000740413">
    <property type="component" value="Unassembled WGS sequence"/>
</dbReference>
<evidence type="ECO:0000313" key="3">
    <source>
        <dbReference type="Proteomes" id="UP000740413"/>
    </source>
</evidence>
<keyword evidence="3" id="KW-1185">Reference proteome</keyword>
<dbReference type="SUPFAM" id="SSF51735">
    <property type="entry name" value="NAD(P)-binding Rossmann-fold domains"/>
    <property type="match status" value="1"/>
</dbReference>
<dbReference type="PANTHER" id="PTHR14097:SF7">
    <property type="entry name" value="OXIDOREDUCTASE HTATIP2"/>
    <property type="match status" value="1"/>
</dbReference>
<name>A0ABS5W9S0_9FLAO</name>
<organism evidence="2 3">
    <name type="scientific">Zobellia barbeyronii</name>
    <dbReference type="NCBI Taxonomy" id="2748009"/>
    <lineage>
        <taxon>Bacteria</taxon>
        <taxon>Pseudomonadati</taxon>
        <taxon>Bacteroidota</taxon>
        <taxon>Flavobacteriia</taxon>
        <taxon>Flavobacteriales</taxon>
        <taxon>Flavobacteriaceae</taxon>
        <taxon>Zobellia</taxon>
    </lineage>
</organism>
<reference evidence="2 3" key="1">
    <citation type="submission" date="2020-06" db="EMBL/GenBank/DDBJ databases">
        <authorList>
            <person name="Isaeva M.P."/>
            <person name="Chernysheva N.Y."/>
        </authorList>
    </citation>
    <scope>NUCLEOTIDE SEQUENCE [LARGE SCALE GENOMIC DNA]</scope>
    <source>
        <strain evidence="2 3">KMM 6746</strain>
    </source>
</reference>
<reference evidence="3" key="2">
    <citation type="submission" date="2023-07" db="EMBL/GenBank/DDBJ databases">
        <title>Zobellia barbeyronii sp. nov., a new marine flavobacterium, isolated from green and red algae.</title>
        <authorList>
            <person name="Nedashkovskaya O.I."/>
            <person name="Otstavnykh N."/>
            <person name="Zhukova N."/>
            <person name="Guzev K."/>
            <person name="Chausova V."/>
            <person name="Tekutyeva L."/>
            <person name="Mikhailov V."/>
            <person name="Isaeva M."/>
        </authorList>
    </citation>
    <scope>NUCLEOTIDE SEQUENCE [LARGE SCALE GENOMIC DNA]</scope>
    <source>
        <strain evidence="3">KMM 6746</strain>
    </source>
</reference>
<accession>A0ABS5W9S0</accession>
<dbReference type="InterPro" id="IPR016040">
    <property type="entry name" value="NAD(P)-bd_dom"/>
</dbReference>
<protein>
    <submittedName>
        <fullName evidence="2">NAD(P)H-binding protein</fullName>
    </submittedName>
</protein>
<dbReference type="EMBL" id="JACATN010000001">
    <property type="protein sequence ID" value="MBT2160142.1"/>
    <property type="molecule type" value="Genomic_DNA"/>
</dbReference>
<evidence type="ECO:0000313" key="2">
    <source>
        <dbReference type="EMBL" id="MBT2160142.1"/>
    </source>
</evidence>
<feature type="domain" description="NAD(P)-binding" evidence="1">
    <location>
        <begin position="12"/>
        <end position="144"/>
    </location>
</feature>
<sequence>METQTKTAIILGATGLTGGILLQLLLADDRYGKIKLFSRSSVGISHKKIEEHLGDLLHLEQFKEYFKGDELFCCIGTTKSKTPNKEVYKNIDYGIPVTAAKLCAQNGISTFLVVSAMGANAKSSVFYNQVKGEMEDAVLNEKIKNTYIFRPSLIGGKREEKRTGELLFKQVMKVVNLVLVGPLAKYRSIEPDAIARAMLKVANTGCEVNKIESDQINKIAALSD</sequence>
<dbReference type="PANTHER" id="PTHR14097">
    <property type="entry name" value="OXIDOREDUCTASE HTATIP2"/>
    <property type="match status" value="1"/>
</dbReference>